<proteinExistence type="predicted"/>
<sequence>MRTRTRRVSLRHPVLQLRQIGWIVKLEQVAKHRFLQEGSPLSYITIPNVGLLCLVVSTRDWRYRLVAVDDAGATTIDLEALPPHEHGNRPALLATGGEGFTIAASTDLVFHYPRLGGPALSIRPRNRKLLRQVVPSDARVVSYSSPFSNSTSFPVSFEAGRVQAEEPRHWAILDIDVSRGQAAWTNWASLRPTQLEHYQYDDPPKVEALAMRHDELLVSTIGGKTTSVNKWGMDYYALLATQADGDLTSVTWGGTALPNDNKKHGVSVSFTTSGEYAVLTPTFASGSWKGAQRLLDLATGEVDSVQLPRGSGKYARIIQHLDGNFWIWNAQQEGTDRYWSVMQARLATSE</sequence>
<reference evidence="2" key="1">
    <citation type="submission" date="2017-02" db="EMBL/GenBank/DDBJ databases">
        <authorList>
            <person name="Varghese N."/>
            <person name="Submissions S."/>
        </authorList>
    </citation>
    <scope>NUCLEOTIDE SEQUENCE [LARGE SCALE GENOMIC DNA]</scope>
    <source>
        <strain evidence="2">VKM Ac-2052</strain>
    </source>
</reference>
<accession>A0A1T4Y479</accession>
<organism evidence="1 2">
    <name type="scientific">Agreia bicolorata</name>
    <dbReference type="NCBI Taxonomy" id="110935"/>
    <lineage>
        <taxon>Bacteria</taxon>
        <taxon>Bacillati</taxon>
        <taxon>Actinomycetota</taxon>
        <taxon>Actinomycetes</taxon>
        <taxon>Micrococcales</taxon>
        <taxon>Microbacteriaceae</taxon>
        <taxon>Agreia</taxon>
    </lineage>
</organism>
<gene>
    <name evidence="1" type="ORF">SAMN06295879_2198</name>
</gene>
<dbReference type="Proteomes" id="UP000189735">
    <property type="component" value="Unassembled WGS sequence"/>
</dbReference>
<protein>
    <recommendedName>
        <fullName evidence="3">Arylsulfotransferase (ASST)</fullName>
    </recommendedName>
</protein>
<name>A0A1T4Y479_9MICO</name>
<evidence type="ECO:0000313" key="2">
    <source>
        <dbReference type="Proteomes" id="UP000189735"/>
    </source>
</evidence>
<dbReference type="AlphaFoldDB" id="A0A1T4Y479"/>
<dbReference type="EMBL" id="FUYG01000005">
    <property type="protein sequence ID" value="SKA96318.1"/>
    <property type="molecule type" value="Genomic_DNA"/>
</dbReference>
<evidence type="ECO:0008006" key="3">
    <source>
        <dbReference type="Google" id="ProtNLM"/>
    </source>
</evidence>
<evidence type="ECO:0000313" key="1">
    <source>
        <dbReference type="EMBL" id="SKA96318.1"/>
    </source>
</evidence>